<dbReference type="Proteomes" id="UP000789595">
    <property type="component" value="Unassembled WGS sequence"/>
</dbReference>
<dbReference type="AlphaFoldDB" id="A0A8J2S7F9"/>
<dbReference type="SUPFAM" id="SSF54637">
    <property type="entry name" value="Thioesterase/thiol ester dehydrase-isomerase"/>
    <property type="match status" value="1"/>
</dbReference>
<evidence type="ECO:0000313" key="3">
    <source>
        <dbReference type="Proteomes" id="UP000789595"/>
    </source>
</evidence>
<dbReference type="InterPro" id="IPR006683">
    <property type="entry name" value="Thioestr_dom"/>
</dbReference>
<dbReference type="CDD" id="cd03443">
    <property type="entry name" value="PaaI_thioesterase"/>
    <property type="match status" value="1"/>
</dbReference>
<dbReference type="PANTHER" id="PTHR47260">
    <property type="entry name" value="UPF0644 PROTEIN PB2B4.06"/>
    <property type="match status" value="1"/>
</dbReference>
<feature type="domain" description="Thioesterase" evidence="1">
    <location>
        <begin position="135"/>
        <end position="217"/>
    </location>
</feature>
<gene>
    <name evidence="2" type="ORF">PECAL_1P09810</name>
</gene>
<sequence>MHTVLRRAAPRLRAASRAISTTTAPQSRGWVLGVASAAAGAAGALAVAGERPPPSVAEWAARDDPGSSNAEQRFAQWKRVDEGLVASGAAKSNAIYDALGAQTNALKHHRLWSKPDGSEVACVATFGDDCVGHPGVVHGGVTSLLFDNTLGWANALSITKGGDPSQHDTVKQFGMTANLSVNYRRPLFVGQTVVISCSLDRVEGRKRFLKGVMKDGKTGGVIADATALYVVPRTAAEKAAGVKSTWAK</sequence>
<accession>A0A8J2S7F9</accession>
<protein>
    <recommendedName>
        <fullName evidence="1">Thioesterase domain-containing protein</fullName>
    </recommendedName>
</protein>
<dbReference type="EMBL" id="CAKKNE010000001">
    <property type="protein sequence ID" value="CAH0364611.1"/>
    <property type="molecule type" value="Genomic_DNA"/>
</dbReference>
<organism evidence="2 3">
    <name type="scientific">Pelagomonas calceolata</name>
    <dbReference type="NCBI Taxonomy" id="35677"/>
    <lineage>
        <taxon>Eukaryota</taxon>
        <taxon>Sar</taxon>
        <taxon>Stramenopiles</taxon>
        <taxon>Ochrophyta</taxon>
        <taxon>Pelagophyceae</taxon>
        <taxon>Pelagomonadales</taxon>
        <taxon>Pelagomonadaceae</taxon>
        <taxon>Pelagomonas</taxon>
    </lineage>
</organism>
<keyword evidence="3" id="KW-1185">Reference proteome</keyword>
<dbReference type="InterPro" id="IPR052061">
    <property type="entry name" value="PTE-AB_protein"/>
</dbReference>
<evidence type="ECO:0000313" key="2">
    <source>
        <dbReference type="EMBL" id="CAH0364611.1"/>
    </source>
</evidence>
<evidence type="ECO:0000259" key="1">
    <source>
        <dbReference type="Pfam" id="PF03061"/>
    </source>
</evidence>
<dbReference type="Gene3D" id="3.10.129.10">
    <property type="entry name" value="Hotdog Thioesterase"/>
    <property type="match status" value="1"/>
</dbReference>
<comment type="caution">
    <text evidence="2">The sequence shown here is derived from an EMBL/GenBank/DDBJ whole genome shotgun (WGS) entry which is preliminary data.</text>
</comment>
<reference evidence="2" key="1">
    <citation type="submission" date="2021-11" db="EMBL/GenBank/DDBJ databases">
        <authorList>
            <consortium name="Genoscope - CEA"/>
            <person name="William W."/>
        </authorList>
    </citation>
    <scope>NUCLEOTIDE SEQUENCE</scope>
</reference>
<proteinExistence type="predicted"/>
<name>A0A8J2S7F9_9STRA</name>
<dbReference type="Pfam" id="PF03061">
    <property type="entry name" value="4HBT"/>
    <property type="match status" value="1"/>
</dbReference>
<dbReference type="InterPro" id="IPR029069">
    <property type="entry name" value="HotDog_dom_sf"/>
</dbReference>
<dbReference type="PANTHER" id="PTHR47260:SF1">
    <property type="entry name" value="UPF0644 PROTEIN PB2B4.06"/>
    <property type="match status" value="1"/>
</dbReference>
<dbReference type="OrthoDB" id="506431at2759"/>